<dbReference type="AlphaFoldDB" id="A0A2W2BIJ8"/>
<protein>
    <submittedName>
        <fullName evidence="2">Uncharacterized protein</fullName>
    </submittedName>
</protein>
<reference evidence="3" key="1">
    <citation type="submission" date="2018-06" db="EMBL/GenBank/DDBJ databases">
        <title>Aestuariibacter litoralis strain KCTC 52945T.</title>
        <authorList>
            <person name="Li X."/>
            <person name="Salam N."/>
            <person name="Li J.-L."/>
            <person name="Chen Y.-M."/>
            <person name="Yang Z.-W."/>
            <person name="Zhang L.-Y."/>
            <person name="Han M.-X."/>
            <person name="Xiao M."/>
            <person name="Li W.-J."/>
        </authorList>
    </citation>
    <scope>NUCLEOTIDE SEQUENCE [LARGE SCALE GENOMIC DNA]</scope>
    <source>
        <strain evidence="3">KCTC 52945</strain>
    </source>
</reference>
<dbReference type="EMBL" id="QKVK01000009">
    <property type="protein sequence ID" value="PZF75717.1"/>
    <property type="molecule type" value="Genomic_DNA"/>
</dbReference>
<proteinExistence type="predicted"/>
<dbReference type="PANTHER" id="PTHR30565">
    <property type="entry name" value="PROTEIN YCIF"/>
    <property type="match status" value="1"/>
</dbReference>
<name>A0A2W2BIJ8_9HYPH</name>
<dbReference type="Pfam" id="PF05974">
    <property type="entry name" value="DUF892"/>
    <property type="match status" value="1"/>
</dbReference>
<feature type="compositionally biased region" description="Low complexity" evidence="1">
    <location>
        <begin position="169"/>
        <end position="181"/>
    </location>
</feature>
<sequence length="189" mass="20646">MAREKTLEDLFTDTLKDIYYAEKRILKALPRMAKAAGSPKLRKGFEKHLAQTEGQVERLEQVFAIFGQPARGKKCEAIEGIIAEGESIMKEFKGTPALDAGLISSAQAVEHYEITRYGTLRRWAGVLGKRNAAALLERTLKEESLTDAQLSQIAEQANRSAEGRRRSSGKASAGRGRPSAADEAARADG</sequence>
<keyword evidence="3" id="KW-1185">Reference proteome</keyword>
<evidence type="ECO:0000256" key="1">
    <source>
        <dbReference type="SAM" id="MobiDB-lite"/>
    </source>
</evidence>
<organism evidence="2 3">
    <name type="scientific">Aestuariivirga litoralis</name>
    <dbReference type="NCBI Taxonomy" id="2650924"/>
    <lineage>
        <taxon>Bacteria</taxon>
        <taxon>Pseudomonadati</taxon>
        <taxon>Pseudomonadota</taxon>
        <taxon>Alphaproteobacteria</taxon>
        <taxon>Hyphomicrobiales</taxon>
        <taxon>Aestuariivirgaceae</taxon>
        <taxon>Aestuariivirga</taxon>
    </lineage>
</organism>
<feature type="region of interest" description="Disordered" evidence="1">
    <location>
        <begin position="151"/>
        <end position="189"/>
    </location>
</feature>
<dbReference type="InterPro" id="IPR047114">
    <property type="entry name" value="YciF"/>
</dbReference>
<gene>
    <name evidence="2" type="ORF">DK847_17605</name>
</gene>
<evidence type="ECO:0000313" key="3">
    <source>
        <dbReference type="Proteomes" id="UP000248795"/>
    </source>
</evidence>
<dbReference type="PANTHER" id="PTHR30565:SF9">
    <property type="entry name" value="PROTEIN YCIF"/>
    <property type="match status" value="1"/>
</dbReference>
<dbReference type="Proteomes" id="UP000248795">
    <property type="component" value="Unassembled WGS sequence"/>
</dbReference>
<comment type="caution">
    <text evidence="2">The sequence shown here is derived from an EMBL/GenBank/DDBJ whole genome shotgun (WGS) entry which is preliminary data.</text>
</comment>
<dbReference type="Gene3D" id="1.20.1260.10">
    <property type="match status" value="1"/>
</dbReference>
<dbReference type="SUPFAM" id="SSF47240">
    <property type="entry name" value="Ferritin-like"/>
    <property type="match status" value="1"/>
</dbReference>
<dbReference type="InterPro" id="IPR010287">
    <property type="entry name" value="DUF892_YciF-like"/>
</dbReference>
<dbReference type="CDD" id="cd07909">
    <property type="entry name" value="YciF"/>
    <property type="match status" value="1"/>
</dbReference>
<dbReference type="InterPro" id="IPR009078">
    <property type="entry name" value="Ferritin-like_SF"/>
</dbReference>
<accession>A0A2W2BIJ8</accession>
<evidence type="ECO:0000313" key="2">
    <source>
        <dbReference type="EMBL" id="PZF75717.1"/>
    </source>
</evidence>
<dbReference type="InterPro" id="IPR012347">
    <property type="entry name" value="Ferritin-like"/>
</dbReference>